<gene>
    <name evidence="2" type="ORF">LEN_0413</name>
</gene>
<reference evidence="2 3" key="1">
    <citation type="journal article" date="2017" name="DNA Res.">
        <title>Complete genome sequence and expression profile of the commercial lytic enzyme producer Lysobacter enzymogenes M497-1.</title>
        <authorList>
            <person name="Takami H."/>
            <person name="Toyoda A."/>
            <person name="Uchiyama I."/>
            <person name="Itoh T."/>
            <person name="Takaki Y."/>
            <person name="Arai W."/>
            <person name="Nishi S."/>
            <person name="Kawai M."/>
            <person name="Shinya K."/>
            <person name="Ikeda H."/>
        </authorList>
    </citation>
    <scope>NUCLEOTIDE SEQUENCE [LARGE SCALE GENOMIC DNA]</scope>
    <source>
        <strain evidence="2 3">M497-1</strain>
    </source>
</reference>
<accession>A0AAU9AJQ9</accession>
<dbReference type="RefSeq" id="WP_096376451.1">
    <property type="nucleotide sequence ID" value="NZ_AP014940.1"/>
</dbReference>
<feature type="chain" id="PRO_5043605616" description="Tetratricopeptide repeat protein" evidence="1">
    <location>
        <begin position="21"/>
        <end position="243"/>
    </location>
</feature>
<evidence type="ECO:0000313" key="2">
    <source>
        <dbReference type="EMBL" id="BAV95900.1"/>
    </source>
</evidence>
<dbReference type="KEGG" id="lem:LEN_0413"/>
<feature type="signal peptide" evidence="1">
    <location>
        <begin position="1"/>
        <end position="20"/>
    </location>
</feature>
<evidence type="ECO:0000313" key="3">
    <source>
        <dbReference type="Proteomes" id="UP000218824"/>
    </source>
</evidence>
<organism evidence="2 3">
    <name type="scientific">Lysobacter enzymogenes</name>
    <dbReference type="NCBI Taxonomy" id="69"/>
    <lineage>
        <taxon>Bacteria</taxon>
        <taxon>Pseudomonadati</taxon>
        <taxon>Pseudomonadota</taxon>
        <taxon>Gammaproteobacteria</taxon>
        <taxon>Lysobacterales</taxon>
        <taxon>Lysobacteraceae</taxon>
        <taxon>Lysobacter</taxon>
    </lineage>
</organism>
<dbReference type="EMBL" id="AP014940">
    <property type="protein sequence ID" value="BAV95900.1"/>
    <property type="molecule type" value="Genomic_DNA"/>
</dbReference>
<proteinExistence type="predicted"/>
<evidence type="ECO:0000256" key="1">
    <source>
        <dbReference type="SAM" id="SignalP"/>
    </source>
</evidence>
<protein>
    <recommendedName>
        <fullName evidence="4">Tetratricopeptide repeat protein</fullName>
    </recommendedName>
</protein>
<dbReference type="AlphaFoldDB" id="A0AAU9AJQ9"/>
<name>A0AAU9AJQ9_LYSEN</name>
<dbReference type="GeneID" id="83062326"/>
<dbReference type="Proteomes" id="UP000218824">
    <property type="component" value="Chromosome"/>
</dbReference>
<keyword evidence="1" id="KW-0732">Signal</keyword>
<sequence length="243" mass="27107">MRPLIALSLALGLAPLSAPAMTFLDQSFVCPIDGQSFSARIAGSGTSFGRYFDAQHYGPIASPGPLPICPGNGFIVDEPERRYDEAELTRLRAFVASPEYRGWVAQDTPYYRLAKQQAYFGASQDEVAQTLLAATWEAGARRYPRYAEQALEAWQKRVVREAGNDRAYYSRMLVGELQRRLGRFDDARASFEALRADAGFPGKQVEADDAAYMRKIVEAQLKLIRDRSVAHARLDENGEIVDF</sequence>
<evidence type="ECO:0008006" key="4">
    <source>
        <dbReference type="Google" id="ProtNLM"/>
    </source>
</evidence>